<keyword evidence="5" id="KW-0378">Hydrolase</keyword>
<dbReference type="GO" id="GO:0008967">
    <property type="term" value="F:phosphoglycolate phosphatase activity"/>
    <property type="evidence" value="ECO:0007669"/>
    <property type="project" value="UniProtKB-EC"/>
</dbReference>
<evidence type="ECO:0000313" key="6">
    <source>
        <dbReference type="Proteomes" id="UP000242447"/>
    </source>
</evidence>
<comment type="pathway">
    <text evidence="2">Organic acid metabolism; glycolate biosynthesis; glycolate from 2-phosphoglycolate: step 1/1.</text>
</comment>
<dbReference type="Proteomes" id="UP000242447">
    <property type="component" value="Chromosome"/>
</dbReference>
<dbReference type="Gene3D" id="1.10.150.240">
    <property type="entry name" value="Putative phosphatase, domain 2"/>
    <property type="match status" value="1"/>
</dbReference>
<comment type="similarity">
    <text evidence="3">Belongs to the HAD-like hydrolase superfamily. CbbY/CbbZ/Gph/YieH family.</text>
</comment>
<evidence type="ECO:0000256" key="2">
    <source>
        <dbReference type="ARBA" id="ARBA00004818"/>
    </source>
</evidence>
<dbReference type="GO" id="GO:0005829">
    <property type="term" value="C:cytosol"/>
    <property type="evidence" value="ECO:0007669"/>
    <property type="project" value="TreeGrafter"/>
</dbReference>
<dbReference type="InterPro" id="IPR023198">
    <property type="entry name" value="PGP-like_dom2"/>
</dbReference>
<dbReference type="Gene3D" id="3.40.50.1000">
    <property type="entry name" value="HAD superfamily/HAD-like"/>
    <property type="match status" value="1"/>
</dbReference>
<dbReference type="InterPro" id="IPR041492">
    <property type="entry name" value="HAD_2"/>
</dbReference>
<sequence>MRSVIFDLDGTLADTSLDLIVAGNGALRALGMDEVLDAGDAGVALTGGMALLRLGFARAGRRDQPVQSKHYPIFLQAYRGALDTHSALYPGVPDAIEELRTAGYAVGVCTNKPQGPADDLLRRLGVRDLFGALVGADTLPVKKPDPAPLFEAIRRLGGDLTRGCLVGDTVTDRETARAAGLPAVLVTFGPGAADVPALQPEAVLPDYSQLSAVITQLRL</sequence>
<dbReference type="InterPro" id="IPR036412">
    <property type="entry name" value="HAD-like_sf"/>
</dbReference>
<dbReference type="PANTHER" id="PTHR43434:SF1">
    <property type="entry name" value="PHOSPHOGLYCOLATE PHOSPHATASE"/>
    <property type="match status" value="1"/>
</dbReference>
<dbReference type="SFLD" id="SFLDG01129">
    <property type="entry name" value="C1.5:_HAD__Beta-PGM__Phosphata"/>
    <property type="match status" value="1"/>
</dbReference>
<dbReference type="SFLD" id="SFLDS00003">
    <property type="entry name" value="Haloacid_Dehalogenase"/>
    <property type="match status" value="1"/>
</dbReference>
<dbReference type="OrthoDB" id="9793014at2"/>
<dbReference type="AlphaFoldDB" id="A0A1W6P1B8"/>
<reference evidence="5 6" key="1">
    <citation type="submission" date="2017-02" db="EMBL/GenBank/DDBJ databases">
        <title>Ketogulonicigenium robustum SPU B003 Genome sequencing and assembly.</title>
        <authorList>
            <person name="Li Y."/>
            <person name="Liu L."/>
            <person name="Wang C."/>
            <person name="Zhang M."/>
            <person name="Zhang T."/>
            <person name="Zhang Y."/>
        </authorList>
    </citation>
    <scope>NUCLEOTIDE SEQUENCE [LARGE SCALE GENOMIC DNA]</scope>
    <source>
        <strain evidence="5 6">SPU_B003</strain>
    </source>
</reference>
<dbReference type="EC" id="3.1.3.18" evidence="4"/>
<dbReference type="PANTHER" id="PTHR43434">
    <property type="entry name" value="PHOSPHOGLYCOLATE PHOSPHATASE"/>
    <property type="match status" value="1"/>
</dbReference>
<evidence type="ECO:0000313" key="5">
    <source>
        <dbReference type="EMBL" id="ARO15234.1"/>
    </source>
</evidence>
<dbReference type="NCBIfam" id="TIGR01549">
    <property type="entry name" value="HAD-SF-IA-v1"/>
    <property type="match status" value="1"/>
</dbReference>
<protein>
    <recommendedName>
        <fullName evidence="4">phosphoglycolate phosphatase</fullName>
        <ecNumber evidence="4">3.1.3.18</ecNumber>
    </recommendedName>
</protein>
<dbReference type="RefSeq" id="WP_085786656.1">
    <property type="nucleotide sequence ID" value="NZ_CP019937.1"/>
</dbReference>
<accession>A0A1W6P1B8</accession>
<comment type="catalytic activity">
    <reaction evidence="1">
        <text>2-phosphoglycolate + H2O = glycolate + phosphate</text>
        <dbReference type="Rhea" id="RHEA:14369"/>
        <dbReference type="ChEBI" id="CHEBI:15377"/>
        <dbReference type="ChEBI" id="CHEBI:29805"/>
        <dbReference type="ChEBI" id="CHEBI:43474"/>
        <dbReference type="ChEBI" id="CHEBI:58033"/>
        <dbReference type="EC" id="3.1.3.18"/>
    </reaction>
</comment>
<dbReference type="SUPFAM" id="SSF56784">
    <property type="entry name" value="HAD-like"/>
    <property type="match status" value="1"/>
</dbReference>
<dbReference type="PRINTS" id="PR00413">
    <property type="entry name" value="HADHALOGNASE"/>
</dbReference>
<dbReference type="Pfam" id="PF13419">
    <property type="entry name" value="HAD_2"/>
    <property type="match status" value="1"/>
</dbReference>
<dbReference type="InterPro" id="IPR050155">
    <property type="entry name" value="HAD-like_hydrolase_sf"/>
</dbReference>
<gene>
    <name evidence="5" type="primary">gph</name>
    <name evidence="5" type="ORF">BVG79_01892</name>
</gene>
<evidence type="ECO:0000256" key="4">
    <source>
        <dbReference type="ARBA" id="ARBA00013078"/>
    </source>
</evidence>
<dbReference type="EMBL" id="CP019937">
    <property type="protein sequence ID" value="ARO15234.1"/>
    <property type="molecule type" value="Genomic_DNA"/>
</dbReference>
<dbReference type="KEGG" id="kro:BVG79_01892"/>
<evidence type="ECO:0000256" key="1">
    <source>
        <dbReference type="ARBA" id="ARBA00000830"/>
    </source>
</evidence>
<organism evidence="5 6">
    <name type="scientific">Ketogulonicigenium robustum</name>
    <dbReference type="NCBI Taxonomy" id="92947"/>
    <lineage>
        <taxon>Bacteria</taxon>
        <taxon>Pseudomonadati</taxon>
        <taxon>Pseudomonadota</taxon>
        <taxon>Alphaproteobacteria</taxon>
        <taxon>Rhodobacterales</taxon>
        <taxon>Roseobacteraceae</taxon>
        <taxon>Ketogulonicigenium</taxon>
    </lineage>
</organism>
<dbReference type="InterPro" id="IPR006439">
    <property type="entry name" value="HAD-SF_hydro_IA"/>
</dbReference>
<proteinExistence type="inferred from homology"/>
<keyword evidence="6" id="KW-1185">Reference proteome</keyword>
<dbReference type="InterPro" id="IPR023214">
    <property type="entry name" value="HAD_sf"/>
</dbReference>
<evidence type="ECO:0000256" key="3">
    <source>
        <dbReference type="ARBA" id="ARBA00006171"/>
    </source>
</evidence>
<dbReference type="GO" id="GO:0006281">
    <property type="term" value="P:DNA repair"/>
    <property type="evidence" value="ECO:0007669"/>
    <property type="project" value="TreeGrafter"/>
</dbReference>
<dbReference type="STRING" id="92947.BVG79_01892"/>
<name>A0A1W6P1B8_9RHOB</name>